<protein>
    <submittedName>
        <fullName evidence="3">Protein YceI</fullName>
    </submittedName>
</protein>
<dbReference type="STRING" id="1642646.ING2E5A_1144"/>
<dbReference type="Gene3D" id="2.40.128.110">
    <property type="entry name" value="Lipid/polyisoprenoid-binding, YceI-like"/>
    <property type="match status" value="1"/>
</dbReference>
<dbReference type="KEGG" id="pmuc:ING2E5A_1144"/>
<dbReference type="InterPro" id="IPR036761">
    <property type="entry name" value="TTHA0802/YceI-like_sf"/>
</dbReference>
<dbReference type="SUPFAM" id="SSF101874">
    <property type="entry name" value="YceI-like"/>
    <property type="match status" value="1"/>
</dbReference>
<dbReference type="PANTHER" id="PTHR34406">
    <property type="entry name" value="PROTEIN YCEI"/>
    <property type="match status" value="1"/>
</dbReference>
<feature type="chain" id="PRO_5009603854" evidence="1">
    <location>
        <begin position="20"/>
        <end position="189"/>
    </location>
</feature>
<dbReference type="EMBL" id="LT608328">
    <property type="protein sequence ID" value="SCM57007.1"/>
    <property type="molecule type" value="Genomic_DNA"/>
</dbReference>
<dbReference type="InterPro" id="IPR007372">
    <property type="entry name" value="Lipid/polyisoprenoid-bd_YceI"/>
</dbReference>
<name>A0A1G4G647_9BACT</name>
<feature type="domain" description="Lipid/polyisoprenoid-binding YceI-like" evidence="2">
    <location>
        <begin position="22"/>
        <end position="187"/>
    </location>
</feature>
<gene>
    <name evidence="3" type="primary">yceI</name>
    <name evidence="3" type="ORF">ING2E5A_1144</name>
</gene>
<dbReference type="PANTHER" id="PTHR34406:SF1">
    <property type="entry name" value="PROTEIN YCEI"/>
    <property type="match status" value="1"/>
</dbReference>
<dbReference type="Proteomes" id="UP000178485">
    <property type="component" value="Chromosome i"/>
</dbReference>
<evidence type="ECO:0000256" key="1">
    <source>
        <dbReference type="SAM" id="SignalP"/>
    </source>
</evidence>
<keyword evidence="4" id="KW-1185">Reference proteome</keyword>
<dbReference type="Pfam" id="PF04264">
    <property type="entry name" value="YceI"/>
    <property type="match status" value="1"/>
</dbReference>
<organism evidence="3 4">
    <name type="scientific">Petrimonas mucosa</name>
    <dbReference type="NCBI Taxonomy" id="1642646"/>
    <lineage>
        <taxon>Bacteria</taxon>
        <taxon>Pseudomonadati</taxon>
        <taxon>Bacteroidota</taxon>
        <taxon>Bacteroidia</taxon>
        <taxon>Bacteroidales</taxon>
        <taxon>Dysgonomonadaceae</taxon>
        <taxon>Petrimonas</taxon>
    </lineage>
</organism>
<feature type="signal peptide" evidence="1">
    <location>
        <begin position="1"/>
        <end position="19"/>
    </location>
</feature>
<evidence type="ECO:0000313" key="4">
    <source>
        <dbReference type="Proteomes" id="UP000178485"/>
    </source>
</evidence>
<accession>A0A1G4G647</accession>
<dbReference type="AlphaFoldDB" id="A0A1G4G647"/>
<keyword evidence="1" id="KW-0732">Signal</keyword>
<dbReference type="SMART" id="SM00867">
    <property type="entry name" value="YceI"/>
    <property type="match status" value="1"/>
</dbReference>
<evidence type="ECO:0000259" key="2">
    <source>
        <dbReference type="SMART" id="SM00867"/>
    </source>
</evidence>
<proteinExistence type="predicted"/>
<dbReference type="RefSeq" id="WP_071136541.1">
    <property type="nucleotide sequence ID" value="NZ_DUQN01000061.1"/>
</dbReference>
<sequence>MKKVCLTLSLFTLVFGLMAQTKFSVDKAHSSVNFKVKHNGISFVNGSFNTFDGFVVGDLNNLQDARIEFTVDARSIDTRIEPRDNHLRGADFFDTEKYPQILFKSTGIEKIDDKNYKLKGLITLKDVTKAVTFDVVYGGKIVGRGGKDVIGFIAKGRINRFDFNVAYDPDGKTIAKDVDLILYMEFVAE</sequence>
<reference evidence="3 4" key="1">
    <citation type="submission" date="2016-08" db="EMBL/GenBank/DDBJ databases">
        <authorList>
            <person name="Seilhamer J.J."/>
        </authorList>
    </citation>
    <scope>NUCLEOTIDE SEQUENCE [LARGE SCALE GENOMIC DNA]</scope>
    <source>
        <strain evidence="3">ING2-E5A</strain>
    </source>
</reference>
<evidence type="ECO:0000313" key="3">
    <source>
        <dbReference type="EMBL" id="SCM57007.1"/>
    </source>
</evidence>